<evidence type="ECO:0000313" key="1">
    <source>
        <dbReference type="EMBL" id="CAK0836635.1"/>
    </source>
</evidence>
<gene>
    <name evidence="1" type="ORF">PCOR1329_LOCUS33070</name>
</gene>
<evidence type="ECO:0008006" key="3">
    <source>
        <dbReference type="Google" id="ProtNLM"/>
    </source>
</evidence>
<dbReference type="Proteomes" id="UP001189429">
    <property type="component" value="Unassembled WGS sequence"/>
</dbReference>
<protein>
    <recommendedName>
        <fullName evidence="3">Glutamine amidotransferase type-2 domain-containing protein</fullName>
    </recommendedName>
</protein>
<name>A0ABN9SVU0_9DINO</name>
<organism evidence="1 2">
    <name type="scientific">Prorocentrum cordatum</name>
    <dbReference type="NCBI Taxonomy" id="2364126"/>
    <lineage>
        <taxon>Eukaryota</taxon>
        <taxon>Sar</taxon>
        <taxon>Alveolata</taxon>
        <taxon>Dinophyceae</taxon>
        <taxon>Prorocentrales</taxon>
        <taxon>Prorocentraceae</taxon>
        <taxon>Prorocentrum</taxon>
    </lineage>
</organism>
<keyword evidence="2" id="KW-1185">Reference proteome</keyword>
<accession>A0ABN9SVU0</accession>
<comment type="caution">
    <text evidence="1">The sequence shown here is derived from an EMBL/GenBank/DDBJ whole genome shotgun (WGS) entry which is preliminary data.</text>
</comment>
<evidence type="ECO:0000313" key="2">
    <source>
        <dbReference type="Proteomes" id="UP001189429"/>
    </source>
</evidence>
<reference evidence="1" key="1">
    <citation type="submission" date="2023-10" db="EMBL/GenBank/DDBJ databases">
        <authorList>
            <person name="Chen Y."/>
            <person name="Shah S."/>
            <person name="Dougan E. K."/>
            <person name="Thang M."/>
            <person name="Chan C."/>
        </authorList>
    </citation>
    <scope>NUCLEOTIDE SEQUENCE [LARGE SCALE GENOMIC DNA]</scope>
</reference>
<dbReference type="EMBL" id="CAUYUJ010013703">
    <property type="protein sequence ID" value="CAK0836635.1"/>
    <property type="molecule type" value="Genomic_DNA"/>
</dbReference>
<feature type="non-terminal residue" evidence="1">
    <location>
        <position position="388"/>
    </location>
</feature>
<proteinExistence type="predicted"/>
<sequence>MAPQRCNEEASSAAPADGRGIRRWAMGPISSPDVIKFAKAAASQGAQNIGAYAGTSNLQSKHAWAELKNTNGDVIFHPFVDPIDTLEAWYRKGPVVFKPRITGEDGETAQFWHALRDHPTYKCNASRISSTTVPLGLRGDAAPTSKADGLFTLQFNSLLGHGDTVATRDILTAFKESDLDLDMFEQMVDRIAWSFNALFKGVMPALQHNGAPHPEAGRTLCYERTFATIQMRGDWEYYSDFLHLNRWNNAECCYLRGATLAGGGTRFSRADLGAGWRATLVAHNGHLLSCRRGGRHLSNFFQIISFRFEGIMVDMLHCLDLGVSSHRIANVLVEIMARGQWGPNRESHMQGLVADIKQRHRSHKLAHKLQGELVFTRLRTQADWPKLK</sequence>